<name>A0A2T1DIP1_9CYAN</name>
<keyword evidence="4" id="KW-0472">Membrane</keyword>
<dbReference type="PANTHER" id="PTHR43649">
    <property type="entry name" value="ARABINOSE-BINDING PROTEIN-RELATED"/>
    <property type="match status" value="1"/>
</dbReference>
<dbReference type="AlphaFoldDB" id="A0A2T1DIP1"/>
<sequence length="469" mass="53961">MTSQWYDKLQRIWPRPRFAAIGLGLLAVCLIFVTSNWMLSNLTRSHPHKVTLSFVVPNNEAQPWQSLIDEFETAHPKIAIDLVNLRDQDAIKPQDPRAVKKQYIDSFNQENPLYDLVFMDIIWVPEFAKKQWIRDLPMQPTDPELKKFLSDDVKGGIYQNKLYRMPVRSDIGWLYYRTDLLKDAGLKPPETFEELIDSSQKLQAKELRWGYLWQGRQSEALSAMFVEVLHGYGGFWINEKLDVGLDRTEAIAAVQFLHDTMFDQNPISPKTLTTYREDETLKLFLEGKAAFLRNWSNVLPRANLTDSNIRNKIGVKPMVHTSGYTSGGCQGGWGLGIAQRTQHPEEAWQAVQFFTSAAAQRKLFLAASDGLPTRRELFKDSQLVKRYSHYPAILDFFENQKPHPIVLRPAISQYAQATCILQKYLHTALTQENPEIERKMQDAARDTRILLKTIEGTPNEKGCIFDDRG</sequence>
<feature type="transmembrane region" description="Helical" evidence="4">
    <location>
        <begin position="18"/>
        <end position="39"/>
    </location>
</feature>
<comment type="caution">
    <text evidence="5">The sequence shown here is derived from an EMBL/GenBank/DDBJ whole genome shotgun (WGS) entry which is preliminary data.</text>
</comment>
<dbReference type="OrthoDB" id="9808332at2"/>
<reference evidence="5 6" key="2">
    <citation type="submission" date="2018-03" db="EMBL/GenBank/DDBJ databases">
        <title>The ancient ancestry and fast evolution of plastids.</title>
        <authorList>
            <person name="Moore K.R."/>
            <person name="Magnabosco C."/>
            <person name="Momper L."/>
            <person name="Gold D.A."/>
            <person name="Bosak T."/>
            <person name="Fournier G.P."/>
        </authorList>
    </citation>
    <scope>NUCLEOTIDE SEQUENCE [LARGE SCALE GENOMIC DNA]</scope>
    <source>
        <strain evidence="5 6">ULC007</strain>
    </source>
</reference>
<dbReference type="RefSeq" id="WP_073070298.1">
    <property type="nucleotide sequence ID" value="NZ_MPPI01000006.1"/>
</dbReference>
<evidence type="ECO:0000313" key="5">
    <source>
        <dbReference type="EMBL" id="PSB20379.1"/>
    </source>
</evidence>
<reference evidence="5 6" key="1">
    <citation type="submission" date="2018-02" db="EMBL/GenBank/DDBJ databases">
        <authorList>
            <person name="Cohen D.B."/>
            <person name="Kent A.D."/>
        </authorList>
    </citation>
    <scope>NUCLEOTIDE SEQUENCE [LARGE SCALE GENOMIC DNA]</scope>
    <source>
        <strain evidence="5 6">ULC007</strain>
    </source>
</reference>
<dbReference type="PANTHER" id="PTHR43649:SF34">
    <property type="entry name" value="ABC TRANSPORTER PERIPLASMIC-BINDING PROTEIN YCJN-RELATED"/>
    <property type="match status" value="1"/>
</dbReference>
<accession>A0A2T1DIP1</accession>
<organism evidence="5 6">
    <name type="scientific">Phormidesmis priestleyi ULC007</name>
    <dbReference type="NCBI Taxonomy" id="1920490"/>
    <lineage>
        <taxon>Bacteria</taxon>
        <taxon>Bacillati</taxon>
        <taxon>Cyanobacteriota</taxon>
        <taxon>Cyanophyceae</taxon>
        <taxon>Leptolyngbyales</taxon>
        <taxon>Leptolyngbyaceae</taxon>
        <taxon>Phormidesmis</taxon>
    </lineage>
</organism>
<dbReference type="STRING" id="1920490.GCA_001895925_04184"/>
<evidence type="ECO:0000256" key="4">
    <source>
        <dbReference type="SAM" id="Phobius"/>
    </source>
</evidence>
<dbReference type="Gene3D" id="3.40.190.10">
    <property type="entry name" value="Periplasmic binding protein-like II"/>
    <property type="match status" value="2"/>
</dbReference>
<evidence type="ECO:0000256" key="1">
    <source>
        <dbReference type="ARBA" id="ARBA00008520"/>
    </source>
</evidence>
<comment type="similarity">
    <text evidence="1">Belongs to the bacterial solute-binding protein 1 family.</text>
</comment>
<keyword evidence="3" id="KW-0732">Signal</keyword>
<dbReference type="Proteomes" id="UP000238634">
    <property type="component" value="Unassembled WGS sequence"/>
</dbReference>
<dbReference type="Pfam" id="PF01547">
    <property type="entry name" value="SBP_bac_1"/>
    <property type="match status" value="1"/>
</dbReference>
<gene>
    <name evidence="5" type="ORF">C7B65_08040</name>
</gene>
<keyword evidence="4" id="KW-1133">Transmembrane helix</keyword>
<dbReference type="InterPro" id="IPR006059">
    <property type="entry name" value="SBP"/>
</dbReference>
<proteinExistence type="inferred from homology"/>
<keyword evidence="6" id="KW-1185">Reference proteome</keyword>
<evidence type="ECO:0000256" key="3">
    <source>
        <dbReference type="ARBA" id="ARBA00022729"/>
    </source>
</evidence>
<evidence type="ECO:0000313" key="6">
    <source>
        <dbReference type="Proteomes" id="UP000238634"/>
    </source>
</evidence>
<keyword evidence="2" id="KW-0813">Transport</keyword>
<dbReference type="EMBL" id="PVWG01000006">
    <property type="protein sequence ID" value="PSB20379.1"/>
    <property type="molecule type" value="Genomic_DNA"/>
</dbReference>
<dbReference type="InterPro" id="IPR050490">
    <property type="entry name" value="Bact_solute-bd_prot1"/>
</dbReference>
<evidence type="ECO:0000256" key="2">
    <source>
        <dbReference type="ARBA" id="ARBA00022448"/>
    </source>
</evidence>
<dbReference type="SUPFAM" id="SSF53850">
    <property type="entry name" value="Periplasmic binding protein-like II"/>
    <property type="match status" value="1"/>
</dbReference>
<keyword evidence="4" id="KW-0812">Transmembrane</keyword>
<protein>
    <submittedName>
        <fullName evidence="5">ABC transporter substrate-binding protein</fullName>
    </submittedName>
</protein>